<dbReference type="InterPro" id="IPR039353">
    <property type="entry name" value="TF_Adf1"/>
</dbReference>
<feature type="region of interest" description="Disordered" evidence="2">
    <location>
        <begin position="123"/>
        <end position="151"/>
    </location>
</feature>
<dbReference type="SMART" id="SM00595">
    <property type="entry name" value="MADF"/>
    <property type="match status" value="1"/>
</dbReference>
<organism evidence="5 6">
    <name type="scientific">Hypothenemus hampei</name>
    <name type="common">Coffee berry borer</name>
    <dbReference type="NCBI Taxonomy" id="57062"/>
    <lineage>
        <taxon>Eukaryota</taxon>
        <taxon>Metazoa</taxon>
        <taxon>Ecdysozoa</taxon>
        <taxon>Arthropoda</taxon>
        <taxon>Hexapoda</taxon>
        <taxon>Insecta</taxon>
        <taxon>Pterygota</taxon>
        <taxon>Neoptera</taxon>
        <taxon>Endopterygota</taxon>
        <taxon>Coleoptera</taxon>
        <taxon>Polyphaga</taxon>
        <taxon>Cucujiformia</taxon>
        <taxon>Curculionidae</taxon>
        <taxon>Scolytinae</taxon>
        <taxon>Hypothenemus</taxon>
    </lineage>
</organism>
<name>A0ABD1E559_HYPHA</name>
<evidence type="ECO:0000313" key="5">
    <source>
        <dbReference type="EMBL" id="KAL1489813.1"/>
    </source>
</evidence>
<evidence type="ECO:0000256" key="1">
    <source>
        <dbReference type="PROSITE-ProRule" id="PRU00371"/>
    </source>
</evidence>
<sequence length="235" mass="27487">MQVNIVIYKVVGARVAVQHEQNEDQNSCDVGQFIEAMQPYPYLYNLAHPEYKNIKKKERAWKEISGIVNMSMDNCQKMWKSLRDRFVKEKNKDKSGSEAPIRVWEHYDKMKFYEPFTKRRKTFTATRKTSQEPDLFRPSSSSSMISPQESDEDLIRSLISDTETPTSKRQRREKKSDNLDELILTAKNICSSVAQPKEKNVNESFGAYLVSRLKEMTPRRAVDIRKKILIILEDL</sequence>
<dbReference type="InterPro" id="IPR006578">
    <property type="entry name" value="MADF-dom"/>
</dbReference>
<feature type="compositionally biased region" description="Low complexity" evidence="2">
    <location>
        <begin position="139"/>
        <end position="148"/>
    </location>
</feature>
<reference evidence="5 6" key="1">
    <citation type="submission" date="2024-05" db="EMBL/GenBank/DDBJ databases">
        <title>Genetic variation in Jamaican populations of the coffee berry borer (Hypothenemus hampei).</title>
        <authorList>
            <person name="Errbii M."/>
            <person name="Myrie A."/>
        </authorList>
    </citation>
    <scope>NUCLEOTIDE SEQUENCE [LARGE SCALE GENOMIC DNA]</scope>
    <source>
        <strain evidence="5">JA-Hopewell-2020-01-JO</strain>
        <tissue evidence="5">Whole body</tissue>
    </source>
</reference>
<gene>
    <name evidence="5" type="ORF">ABEB36_013745</name>
</gene>
<protein>
    <recommendedName>
        <fullName evidence="7">MADF domain-containing protein</fullName>
    </recommendedName>
</protein>
<evidence type="ECO:0000256" key="2">
    <source>
        <dbReference type="SAM" id="MobiDB-lite"/>
    </source>
</evidence>
<dbReference type="Proteomes" id="UP001566132">
    <property type="component" value="Unassembled WGS sequence"/>
</dbReference>
<comment type="subcellular location">
    <subcellularLocation>
        <location evidence="1">Nucleus</location>
    </subcellularLocation>
</comment>
<accession>A0ABD1E559</accession>
<dbReference type="Pfam" id="PF10545">
    <property type="entry name" value="MADF_DNA_bdg"/>
    <property type="match status" value="1"/>
</dbReference>
<dbReference type="PANTHER" id="PTHR12243">
    <property type="entry name" value="MADF DOMAIN TRANSCRIPTION FACTOR"/>
    <property type="match status" value="1"/>
</dbReference>
<dbReference type="InterPro" id="IPR004210">
    <property type="entry name" value="BESS_motif"/>
</dbReference>
<proteinExistence type="predicted"/>
<evidence type="ECO:0008006" key="7">
    <source>
        <dbReference type="Google" id="ProtNLM"/>
    </source>
</evidence>
<evidence type="ECO:0000313" key="6">
    <source>
        <dbReference type="Proteomes" id="UP001566132"/>
    </source>
</evidence>
<comment type="caution">
    <text evidence="5">The sequence shown here is derived from an EMBL/GenBank/DDBJ whole genome shotgun (WGS) entry which is preliminary data.</text>
</comment>
<feature type="domain" description="MADF" evidence="3">
    <location>
        <begin position="32"/>
        <end position="118"/>
    </location>
</feature>
<feature type="domain" description="BESS" evidence="4">
    <location>
        <begin position="199"/>
        <end position="235"/>
    </location>
</feature>
<dbReference type="PANTHER" id="PTHR12243:SF60">
    <property type="entry name" value="SI:CH211-15D5.12-RELATED"/>
    <property type="match status" value="1"/>
</dbReference>
<keyword evidence="1" id="KW-0539">Nucleus</keyword>
<dbReference type="EMBL" id="JBDJPC010000011">
    <property type="protein sequence ID" value="KAL1489813.1"/>
    <property type="molecule type" value="Genomic_DNA"/>
</dbReference>
<dbReference type="PROSITE" id="PS51029">
    <property type="entry name" value="MADF"/>
    <property type="match status" value="1"/>
</dbReference>
<dbReference type="GO" id="GO:0005634">
    <property type="term" value="C:nucleus"/>
    <property type="evidence" value="ECO:0007669"/>
    <property type="project" value="UniProtKB-SubCell"/>
</dbReference>
<evidence type="ECO:0000259" key="4">
    <source>
        <dbReference type="PROSITE" id="PS51031"/>
    </source>
</evidence>
<evidence type="ECO:0000259" key="3">
    <source>
        <dbReference type="PROSITE" id="PS51029"/>
    </source>
</evidence>
<keyword evidence="6" id="KW-1185">Reference proteome</keyword>
<dbReference type="AlphaFoldDB" id="A0ABD1E559"/>
<dbReference type="PROSITE" id="PS51031">
    <property type="entry name" value="BESS"/>
    <property type="match status" value="1"/>
</dbReference>